<reference evidence="2" key="1">
    <citation type="submission" date="2023-04" db="EMBL/GenBank/DDBJ databases">
        <title>Phytophthora fragariaefolia NBRC 109709.</title>
        <authorList>
            <person name="Ichikawa N."/>
            <person name="Sato H."/>
            <person name="Tonouchi N."/>
        </authorList>
    </citation>
    <scope>NUCLEOTIDE SEQUENCE</scope>
    <source>
        <strain evidence="2">NBRC 109709</strain>
    </source>
</reference>
<keyword evidence="3" id="KW-1185">Reference proteome</keyword>
<dbReference type="OrthoDB" id="104412at2759"/>
<evidence type="ECO:0000313" key="2">
    <source>
        <dbReference type="EMBL" id="GMF45616.1"/>
    </source>
</evidence>
<evidence type="ECO:0000256" key="1">
    <source>
        <dbReference type="SAM" id="MobiDB-lite"/>
    </source>
</evidence>
<dbReference type="EMBL" id="BSXT01001848">
    <property type="protein sequence ID" value="GMF45616.1"/>
    <property type="molecule type" value="Genomic_DNA"/>
</dbReference>
<feature type="compositionally biased region" description="Polar residues" evidence="1">
    <location>
        <begin position="11"/>
        <end position="25"/>
    </location>
</feature>
<accession>A0A9W6XTR6</accession>
<dbReference type="AlphaFoldDB" id="A0A9W6XTR6"/>
<gene>
    <name evidence="2" type="ORF">Pfra01_001641600</name>
</gene>
<dbReference type="Proteomes" id="UP001165121">
    <property type="component" value="Unassembled WGS sequence"/>
</dbReference>
<name>A0A9W6XTR6_9STRA</name>
<sequence length="112" mass="12074">MEFECGAENLSVDTNTSTGSPNAATTHVAREDCPHLADPEWKALQRLATIIGEAAVATMYRTLSLTEQHGVALGLIVTEQREGAARATMSTPSTPRVEPLKLHVNRYVGREG</sequence>
<organism evidence="2 3">
    <name type="scientific">Phytophthora fragariaefolia</name>
    <dbReference type="NCBI Taxonomy" id="1490495"/>
    <lineage>
        <taxon>Eukaryota</taxon>
        <taxon>Sar</taxon>
        <taxon>Stramenopiles</taxon>
        <taxon>Oomycota</taxon>
        <taxon>Peronosporomycetes</taxon>
        <taxon>Peronosporales</taxon>
        <taxon>Peronosporaceae</taxon>
        <taxon>Phytophthora</taxon>
    </lineage>
</organism>
<protein>
    <submittedName>
        <fullName evidence="2">Unnamed protein product</fullName>
    </submittedName>
</protein>
<feature type="region of interest" description="Disordered" evidence="1">
    <location>
        <begin position="1"/>
        <end position="25"/>
    </location>
</feature>
<proteinExistence type="predicted"/>
<evidence type="ECO:0000313" key="3">
    <source>
        <dbReference type="Proteomes" id="UP001165121"/>
    </source>
</evidence>
<comment type="caution">
    <text evidence="2">The sequence shown here is derived from an EMBL/GenBank/DDBJ whole genome shotgun (WGS) entry which is preliminary data.</text>
</comment>